<dbReference type="VEuPathDB" id="FungiDB:F4678DRAFT_415620"/>
<dbReference type="PANTHER" id="PTHR43766">
    <property type="entry name" value="TRYPTOPHAN--TRNA LIGASE, MITOCHONDRIAL"/>
    <property type="match status" value="1"/>
</dbReference>
<organism evidence="7 8">
    <name type="scientific">Xylaria arbuscula</name>
    <dbReference type="NCBI Taxonomy" id="114810"/>
    <lineage>
        <taxon>Eukaryota</taxon>
        <taxon>Fungi</taxon>
        <taxon>Dikarya</taxon>
        <taxon>Ascomycota</taxon>
        <taxon>Pezizomycotina</taxon>
        <taxon>Sordariomycetes</taxon>
        <taxon>Xylariomycetidae</taxon>
        <taxon>Xylariales</taxon>
        <taxon>Xylariaceae</taxon>
        <taxon>Xylaria</taxon>
    </lineage>
</organism>
<comment type="similarity">
    <text evidence="6">Belongs to the class-I aminoacyl-tRNA synthetase family.</text>
</comment>
<protein>
    <recommendedName>
        <fullName evidence="9">Tryptophan--tRNA ligase</fullName>
    </recommendedName>
</protein>
<name>A0A9W8N362_9PEZI</name>
<keyword evidence="1 6" id="KW-0436">Ligase</keyword>
<keyword evidence="3 6" id="KW-0067">ATP-binding</keyword>
<reference evidence="7" key="1">
    <citation type="submission" date="2022-07" db="EMBL/GenBank/DDBJ databases">
        <title>Genome Sequence of Xylaria arbuscula.</title>
        <authorList>
            <person name="Buettner E."/>
        </authorList>
    </citation>
    <scope>NUCLEOTIDE SEQUENCE</scope>
    <source>
        <strain evidence="7">VT107</strain>
    </source>
</reference>
<evidence type="ECO:0008006" key="9">
    <source>
        <dbReference type="Google" id="ProtNLM"/>
    </source>
</evidence>
<dbReference type="PANTHER" id="PTHR43766:SF1">
    <property type="entry name" value="TRYPTOPHAN--TRNA LIGASE, MITOCHONDRIAL"/>
    <property type="match status" value="1"/>
</dbReference>
<evidence type="ECO:0000256" key="5">
    <source>
        <dbReference type="ARBA" id="ARBA00023146"/>
    </source>
</evidence>
<dbReference type="InterPro" id="IPR050203">
    <property type="entry name" value="Trp-tRNA_synthetase"/>
</dbReference>
<dbReference type="Proteomes" id="UP001148614">
    <property type="component" value="Unassembled WGS sequence"/>
</dbReference>
<evidence type="ECO:0000256" key="2">
    <source>
        <dbReference type="ARBA" id="ARBA00022741"/>
    </source>
</evidence>
<dbReference type="Pfam" id="PF00579">
    <property type="entry name" value="tRNA-synt_1b"/>
    <property type="match status" value="2"/>
</dbReference>
<evidence type="ECO:0000256" key="3">
    <source>
        <dbReference type="ARBA" id="ARBA00022840"/>
    </source>
</evidence>
<dbReference type="AlphaFoldDB" id="A0A9W8N362"/>
<keyword evidence="4 6" id="KW-0648">Protein biosynthesis</keyword>
<accession>A0A9W8N362</accession>
<proteinExistence type="inferred from homology"/>
<keyword evidence="2 6" id="KW-0547">Nucleotide-binding</keyword>
<dbReference type="GO" id="GO:0070183">
    <property type="term" value="P:mitochondrial tryptophanyl-tRNA aminoacylation"/>
    <property type="evidence" value="ECO:0007669"/>
    <property type="project" value="TreeGrafter"/>
</dbReference>
<dbReference type="EMBL" id="JANPWZ010003544">
    <property type="protein sequence ID" value="KAJ3552191.1"/>
    <property type="molecule type" value="Genomic_DNA"/>
</dbReference>
<dbReference type="GO" id="GO:0005524">
    <property type="term" value="F:ATP binding"/>
    <property type="evidence" value="ECO:0007669"/>
    <property type="project" value="UniProtKB-KW"/>
</dbReference>
<dbReference type="GO" id="GO:0004830">
    <property type="term" value="F:tryptophan-tRNA ligase activity"/>
    <property type="evidence" value="ECO:0007669"/>
    <property type="project" value="TreeGrafter"/>
</dbReference>
<dbReference type="InterPro" id="IPR002305">
    <property type="entry name" value="aa-tRNA-synth_Ic"/>
</dbReference>
<dbReference type="InterPro" id="IPR014729">
    <property type="entry name" value="Rossmann-like_a/b/a_fold"/>
</dbReference>
<keyword evidence="5 6" id="KW-0030">Aminoacyl-tRNA synthetase</keyword>
<comment type="caution">
    <text evidence="7">The sequence shown here is derived from an EMBL/GenBank/DDBJ whole genome shotgun (WGS) entry which is preliminary data.</text>
</comment>
<evidence type="ECO:0000256" key="6">
    <source>
        <dbReference type="RuleBase" id="RU363036"/>
    </source>
</evidence>
<dbReference type="GO" id="GO:0005759">
    <property type="term" value="C:mitochondrial matrix"/>
    <property type="evidence" value="ECO:0007669"/>
    <property type="project" value="TreeGrafter"/>
</dbReference>
<dbReference type="Gene3D" id="3.40.50.620">
    <property type="entry name" value="HUPs"/>
    <property type="match status" value="2"/>
</dbReference>
<keyword evidence="8" id="KW-1185">Reference proteome</keyword>
<sequence length="151" mass="17257">MRQWKRLQDMAGDDDKLIFSIVDLHAITMPQDAEALRYRRREMLAALLAIGLDPKKSVLFYQSSSKLQAENKQGDVLEAISSRLKLGLFSYPVLQAADILVHRATHVPVGDDQRQHLEFARECVTNFNHTYQKEILVSPETITSMFPPFTL</sequence>
<evidence type="ECO:0000256" key="4">
    <source>
        <dbReference type="ARBA" id="ARBA00022917"/>
    </source>
</evidence>
<dbReference type="SUPFAM" id="SSF52374">
    <property type="entry name" value="Nucleotidylyl transferase"/>
    <property type="match status" value="1"/>
</dbReference>
<evidence type="ECO:0000256" key="1">
    <source>
        <dbReference type="ARBA" id="ARBA00022598"/>
    </source>
</evidence>
<evidence type="ECO:0000313" key="7">
    <source>
        <dbReference type="EMBL" id="KAJ3552191.1"/>
    </source>
</evidence>
<gene>
    <name evidence="7" type="ORF">NPX13_g11173</name>
</gene>
<evidence type="ECO:0000313" key="8">
    <source>
        <dbReference type="Proteomes" id="UP001148614"/>
    </source>
</evidence>